<dbReference type="AlphaFoldDB" id="A0A7V2ZJH7"/>
<proteinExistence type="predicted"/>
<organism evidence="2">
    <name type="scientific">Ignavibacterium album</name>
    <dbReference type="NCBI Taxonomy" id="591197"/>
    <lineage>
        <taxon>Bacteria</taxon>
        <taxon>Pseudomonadati</taxon>
        <taxon>Ignavibacteriota</taxon>
        <taxon>Ignavibacteria</taxon>
        <taxon>Ignavibacteriales</taxon>
        <taxon>Ignavibacteriaceae</taxon>
        <taxon>Ignavibacterium</taxon>
    </lineage>
</organism>
<evidence type="ECO:0000313" key="2">
    <source>
        <dbReference type="EMBL" id="HFI91080.1"/>
    </source>
</evidence>
<evidence type="ECO:0000259" key="1">
    <source>
        <dbReference type="SMART" id="SM00471"/>
    </source>
</evidence>
<gene>
    <name evidence="2" type="ORF">ENS31_06035</name>
</gene>
<dbReference type="PANTHER" id="PTHR21174">
    <property type="match status" value="1"/>
</dbReference>
<feature type="domain" description="HD/PDEase" evidence="1">
    <location>
        <begin position="25"/>
        <end position="139"/>
    </location>
</feature>
<dbReference type="EMBL" id="DSUJ01000008">
    <property type="protein sequence ID" value="HFI91080.1"/>
    <property type="molecule type" value="Genomic_DNA"/>
</dbReference>
<sequence length="206" mass="24166">MNRELILKSEKYVETILTERCPKNYRYHNFYHIKKVVDAAIIISDNENIEESEKEIIVLACLFHDIGYIDICEGHEARSCNYAREFLSKENYPEMKIRQIESCILATKIPQSPKNKLEMIVCDADLHHLGSDDFLEVGNNLRYEIEISHNLSFTNEGWLEKTISFNKSHAYFTDYAKRVYGIKKESNIQYLEMLLSIEKQKVNSTL</sequence>
<dbReference type="InterPro" id="IPR009218">
    <property type="entry name" value="HD_phosphohydro"/>
</dbReference>
<name>A0A7V2ZJH7_9BACT</name>
<protein>
    <submittedName>
        <fullName evidence="2">HD domain-containing protein</fullName>
    </submittedName>
</protein>
<accession>A0A7V2ZJH7</accession>
<dbReference type="SMART" id="SM00471">
    <property type="entry name" value="HDc"/>
    <property type="match status" value="1"/>
</dbReference>
<dbReference type="SUPFAM" id="SSF109604">
    <property type="entry name" value="HD-domain/PDEase-like"/>
    <property type="match status" value="1"/>
</dbReference>
<dbReference type="InterPro" id="IPR006674">
    <property type="entry name" value="HD_domain"/>
</dbReference>
<dbReference type="Gene3D" id="1.10.3210.10">
    <property type="entry name" value="Hypothetical protein af1432"/>
    <property type="match status" value="1"/>
</dbReference>
<dbReference type="PANTHER" id="PTHR21174:SF0">
    <property type="entry name" value="HD PHOSPHOHYDROLASE FAMILY PROTEIN-RELATED"/>
    <property type="match status" value="1"/>
</dbReference>
<dbReference type="InterPro" id="IPR003607">
    <property type="entry name" value="HD/PDEase_dom"/>
</dbReference>
<reference evidence="2" key="1">
    <citation type="journal article" date="2020" name="mSystems">
        <title>Genome- and Community-Level Interaction Insights into Carbon Utilization and Element Cycling Functions of Hydrothermarchaeota in Hydrothermal Sediment.</title>
        <authorList>
            <person name="Zhou Z."/>
            <person name="Liu Y."/>
            <person name="Xu W."/>
            <person name="Pan J."/>
            <person name="Luo Z.H."/>
            <person name="Li M."/>
        </authorList>
    </citation>
    <scope>NUCLEOTIDE SEQUENCE [LARGE SCALE GENOMIC DNA]</scope>
    <source>
        <strain evidence="2">SpSt-479</strain>
    </source>
</reference>
<dbReference type="Pfam" id="PF01966">
    <property type="entry name" value="HD"/>
    <property type="match status" value="1"/>
</dbReference>
<dbReference type="CDD" id="cd00077">
    <property type="entry name" value="HDc"/>
    <property type="match status" value="1"/>
</dbReference>
<comment type="caution">
    <text evidence="2">The sequence shown here is derived from an EMBL/GenBank/DDBJ whole genome shotgun (WGS) entry which is preliminary data.</text>
</comment>